<dbReference type="Ensembl" id="ENSMODT00000073492.1">
    <property type="protein sequence ID" value="ENSMODP00000058340.1"/>
    <property type="gene ID" value="ENSMODG00000045421.1"/>
</dbReference>
<dbReference type="OMA" id="WEAGHAQ"/>
<dbReference type="STRING" id="13616.ENSMODP00000058340"/>
<dbReference type="InterPro" id="IPR038586">
    <property type="entry name" value="Tctex-1-like_sf"/>
</dbReference>
<proteinExistence type="inferred from homology"/>
<dbReference type="GO" id="GO:0007018">
    <property type="term" value="P:microtubule-based movement"/>
    <property type="evidence" value="ECO:0000318"/>
    <property type="project" value="GO_Central"/>
</dbReference>
<keyword evidence="4" id="KW-1185">Reference proteome</keyword>
<dbReference type="Gene3D" id="3.30.1140.40">
    <property type="entry name" value="Tctex-1"/>
    <property type="match status" value="1"/>
</dbReference>
<dbReference type="InParanoid" id="A0A5F8HFR1"/>
<dbReference type="GO" id="GO:0045505">
    <property type="term" value="F:dynein intermediate chain binding"/>
    <property type="evidence" value="ECO:0000318"/>
    <property type="project" value="GO_Central"/>
</dbReference>
<dbReference type="OrthoDB" id="9451870at2759"/>
<dbReference type="GeneID" id="103103883"/>
<name>A0A5F8HFR1_MONDO</name>
<dbReference type="PANTHER" id="PTHR21255:SF55">
    <property type="entry name" value="DYNEIN LIGHT CHAIN TCTEX-TYPE 4"/>
    <property type="match status" value="1"/>
</dbReference>
<dbReference type="KEGG" id="mdo:103103883"/>
<feature type="region of interest" description="Disordered" evidence="2">
    <location>
        <begin position="74"/>
        <end position="97"/>
    </location>
</feature>
<dbReference type="FunCoup" id="A0A5F8HFR1">
    <property type="interactions" value="9"/>
</dbReference>
<dbReference type="Pfam" id="PF03645">
    <property type="entry name" value="Tctex-1"/>
    <property type="match status" value="1"/>
</dbReference>
<evidence type="ECO:0000256" key="2">
    <source>
        <dbReference type="SAM" id="MobiDB-lite"/>
    </source>
</evidence>
<dbReference type="CDD" id="cd21461">
    <property type="entry name" value="DLC-like_TCTEX1D4"/>
    <property type="match status" value="1"/>
</dbReference>
<dbReference type="Proteomes" id="UP000002280">
    <property type="component" value="Chromosome 2"/>
</dbReference>
<comment type="similarity">
    <text evidence="1">Belongs to the dynein light chain Tctex-type family.</text>
</comment>
<reference evidence="3 4" key="1">
    <citation type="journal article" date="2007" name="Nature">
        <title>Genome of the marsupial Monodelphis domestica reveals innovation in non-coding sequences.</title>
        <authorList>
            <person name="Mikkelsen T.S."/>
            <person name="Wakefield M.J."/>
            <person name="Aken B."/>
            <person name="Amemiya C.T."/>
            <person name="Chang J.L."/>
            <person name="Duke S."/>
            <person name="Garber M."/>
            <person name="Gentles A.J."/>
            <person name="Goodstadt L."/>
            <person name="Heger A."/>
            <person name="Jurka J."/>
            <person name="Kamal M."/>
            <person name="Mauceli E."/>
            <person name="Searle S.M."/>
            <person name="Sharpe T."/>
            <person name="Baker M.L."/>
            <person name="Batzer M.A."/>
            <person name="Benos P.V."/>
            <person name="Belov K."/>
            <person name="Clamp M."/>
            <person name="Cook A."/>
            <person name="Cuff J."/>
            <person name="Das R."/>
            <person name="Davidow L."/>
            <person name="Deakin J.E."/>
            <person name="Fazzari M.J."/>
            <person name="Glass J.L."/>
            <person name="Grabherr M."/>
            <person name="Greally J.M."/>
            <person name="Gu W."/>
            <person name="Hore T.A."/>
            <person name="Huttley G.A."/>
            <person name="Kleber M."/>
            <person name="Jirtle R.L."/>
            <person name="Koina E."/>
            <person name="Lee J.T."/>
            <person name="Mahony S."/>
            <person name="Marra M.A."/>
            <person name="Miller R.D."/>
            <person name="Nicholls R.D."/>
            <person name="Oda M."/>
            <person name="Papenfuss A.T."/>
            <person name="Parra Z.E."/>
            <person name="Pollock D.D."/>
            <person name="Ray D.A."/>
            <person name="Schein J.E."/>
            <person name="Speed T.P."/>
            <person name="Thompson K."/>
            <person name="VandeBerg J.L."/>
            <person name="Wade C.M."/>
            <person name="Walker J.A."/>
            <person name="Waters P.D."/>
            <person name="Webber C."/>
            <person name="Weidman J.R."/>
            <person name="Xie X."/>
            <person name="Zody M.C."/>
            <person name="Baldwin J."/>
            <person name="Abdouelleil A."/>
            <person name="Abdulkadir J."/>
            <person name="Abebe A."/>
            <person name="Abera B."/>
            <person name="Abreu J."/>
            <person name="Acer S.C."/>
            <person name="Aftuck L."/>
            <person name="Alexander A."/>
            <person name="An P."/>
            <person name="Anderson E."/>
            <person name="Anderson S."/>
            <person name="Arachi H."/>
            <person name="Azer M."/>
            <person name="Bachantsang P."/>
            <person name="Barry A."/>
            <person name="Bayul T."/>
            <person name="Berlin A."/>
            <person name="Bessette D."/>
            <person name="Bloom T."/>
            <person name="Bloom T."/>
            <person name="Boguslavskiy L."/>
            <person name="Bonnet C."/>
            <person name="Boukhgalter B."/>
            <person name="Bourzgui I."/>
            <person name="Brown A."/>
            <person name="Cahill P."/>
            <person name="Channer S."/>
            <person name="Cheshatsang Y."/>
            <person name="Chuda L."/>
            <person name="Citroen M."/>
            <person name="Collymore A."/>
            <person name="Cooke P."/>
            <person name="Costello M."/>
            <person name="D'Aco K."/>
            <person name="Daza R."/>
            <person name="De Haan G."/>
            <person name="DeGray S."/>
            <person name="DeMaso C."/>
            <person name="Dhargay N."/>
            <person name="Dooley K."/>
            <person name="Dooley E."/>
            <person name="Doricent M."/>
            <person name="Dorje P."/>
            <person name="Dorjee K."/>
            <person name="Dupes A."/>
            <person name="Elong R."/>
            <person name="Falk J."/>
            <person name="Farina A."/>
            <person name="Faro S."/>
            <person name="Ferguson D."/>
            <person name="Fisher S."/>
            <person name="Foley C.D."/>
            <person name="Franke A."/>
            <person name="Friedrich D."/>
            <person name="Gadbois L."/>
            <person name="Gearin G."/>
            <person name="Gearin C.R."/>
            <person name="Giannoukos G."/>
            <person name="Goode T."/>
            <person name="Graham J."/>
            <person name="Grandbois E."/>
            <person name="Grewal S."/>
            <person name="Gyaltsen K."/>
            <person name="Hafez N."/>
            <person name="Hagos B."/>
            <person name="Hall J."/>
            <person name="Henson C."/>
            <person name="Hollinger A."/>
            <person name="Honan T."/>
            <person name="Huard M.D."/>
            <person name="Hughes L."/>
            <person name="Hurhula B."/>
            <person name="Husby M.E."/>
            <person name="Kamat A."/>
            <person name="Kanga B."/>
            <person name="Kashin S."/>
            <person name="Khazanovich D."/>
            <person name="Kisner P."/>
            <person name="Lance K."/>
            <person name="Lara M."/>
            <person name="Lee W."/>
            <person name="Lennon N."/>
            <person name="Letendre F."/>
            <person name="LeVine R."/>
            <person name="Lipovsky A."/>
            <person name="Liu X."/>
            <person name="Liu J."/>
            <person name="Liu S."/>
            <person name="Lokyitsang T."/>
            <person name="Lokyitsang Y."/>
            <person name="Lubonja R."/>
            <person name="Lui A."/>
            <person name="MacDonald P."/>
            <person name="Magnisalis V."/>
            <person name="Maru K."/>
            <person name="Matthews C."/>
            <person name="McCusker W."/>
            <person name="McDonough S."/>
            <person name="Mehta T."/>
            <person name="Meldrim J."/>
            <person name="Meneus L."/>
            <person name="Mihai O."/>
            <person name="Mihalev A."/>
            <person name="Mihova T."/>
            <person name="Mittelman R."/>
            <person name="Mlenga V."/>
            <person name="Montmayeur A."/>
            <person name="Mulrain L."/>
            <person name="Navidi A."/>
            <person name="Naylor J."/>
            <person name="Negash T."/>
            <person name="Nguyen T."/>
            <person name="Nguyen N."/>
            <person name="Nicol R."/>
            <person name="Norbu C."/>
            <person name="Norbu N."/>
            <person name="Novod N."/>
            <person name="O'Neill B."/>
            <person name="Osman S."/>
            <person name="Markiewicz E."/>
            <person name="Oyono O.L."/>
            <person name="Patti C."/>
            <person name="Phunkhang P."/>
            <person name="Pierre F."/>
            <person name="Priest M."/>
            <person name="Raghuraman S."/>
            <person name="Rege F."/>
            <person name="Reyes R."/>
            <person name="Rise C."/>
            <person name="Rogov P."/>
            <person name="Ross K."/>
            <person name="Ryan E."/>
            <person name="Settipalli S."/>
            <person name="Shea T."/>
            <person name="Sherpa N."/>
            <person name="Shi L."/>
            <person name="Shih D."/>
            <person name="Sparrow T."/>
            <person name="Spaulding J."/>
            <person name="Stalker J."/>
            <person name="Stange-Thomann N."/>
            <person name="Stavropoulos S."/>
            <person name="Stone C."/>
            <person name="Strader C."/>
            <person name="Tesfaye S."/>
            <person name="Thomson T."/>
            <person name="Thoulutsang Y."/>
            <person name="Thoulutsang D."/>
            <person name="Topham K."/>
            <person name="Topping I."/>
            <person name="Tsamla T."/>
            <person name="Vassiliev H."/>
            <person name="Vo A."/>
            <person name="Wangchuk T."/>
            <person name="Wangdi T."/>
            <person name="Weiand M."/>
            <person name="Wilkinson J."/>
            <person name="Wilson A."/>
            <person name="Yadav S."/>
            <person name="Young G."/>
            <person name="Yu Q."/>
            <person name="Zembek L."/>
            <person name="Zhong D."/>
            <person name="Zimmer A."/>
            <person name="Zwirko Z."/>
            <person name="Jaffe D.B."/>
            <person name="Alvarez P."/>
            <person name="Brockman W."/>
            <person name="Butler J."/>
            <person name="Chin C."/>
            <person name="Gnerre S."/>
            <person name="MacCallum I."/>
            <person name="Graves J.A."/>
            <person name="Ponting C.P."/>
            <person name="Breen M."/>
            <person name="Samollow P.B."/>
            <person name="Lander E.S."/>
            <person name="Lindblad-Toh K."/>
        </authorList>
    </citation>
    <scope>NUCLEOTIDE SEQUENCE [LARGE SCALE GENOMIC DNA]</scope>
</reference>
<accession>A0A5F8HFR1</accession>
<feature type="compositionally biased region" description="Basic and acidic residues" evidence="2">
    <location>
        <begin position="26"/>
        <end position="39"/>
    </location>
</feature>
<dbReference type="AlphaFoldDB" id="A0A5F8HFR1"/>
<dbReference type="GeneTree" id="ENSGT00940000162474"/>
<feature type="compositionally biased region" description="Low complexity" evidence="2">
    <location>
        <begin position="74"/>
        <end position="91"/>
    </location>
</feature>
<reference evidence="3" key="2">
    <citation type="submission" date="2025-08" db="UniProtKB">
        <authorList>
            <consortium name="Ensembl"/>
        </authorList>
    </citation>
    <scope>IDENTIFICATION</scope>
</reference>
<sequence length="218" mass="22429">MAGKKPGEATRPEEVEEEDPGCLRSSGDERPPGRLRTMEEPQSGAAQPGSRRGSMLGQVMLPSRRPSLAAALGAGPRRSSLGLGLSSLPGARPRRAPPPTLGAWLGPGPAPGARWEAAQVQQALEALLSGALGGAHYSAGGAGALARGLCELVRRRIKELLPPRYKLVCTVVVGQCAGQGVRVASRALWDASSDGYASASVCAAAFFAVAVVHGVYCE</sequence>
<evidence type="ECO:0000313" key="3">
    <source>
        <dbReference type="Ensembl" id="ENSMODP00000058340.1"/>
    </source>
</evidence>
<evidence type="ECO:0000313" key="4">
    <source>
        <dbReference type="Proteomes" id="UP000002280"/>
    </source>
</evidence>
<dbReference type="GO" id="GO:0005868">
    <property type="term" value="C:cytoplasmic dynein complex"/>
    <property type="evidence" value="ECO:0000318"/>
    <property type="project" value="GO_Central"/>
</dbReference>
<evidence type="ECO:0000256" key="1">
    <source>
        <dbReference type="ARBA" id="ARBA00005361"/>
    </source>
</evidence>
<dbReference type="PANTHER" id="PTHR21255">
    <property type="entry name" value="T-COMPLEX-ASSOCIATED-TESTIS-EXPRESSED 1/ DYNEIN LIGHT CHAIN"/>
    <property type="match status" value="1"/>
</dbReference>
<protein>
    <submittedName>
        <fullName evidence="3">Tctex1 domain containing 4</fullName>
    </submittedName>
</protein>
<feature type="region of interest" description="Disordered" evidence="2">
    <location>
        <begin position="1"/>
        <end position="55"/>
    </location>
</feature>
<reference evidence="3" key="3">
    <citation type="submission" date="2025-09" db="UniProtKB">
        <authorList>
            <consortium name="Ensembl"/>
        </authorList>
    </citation>
    <scope>IDENTIFICATION</scope>
</reference>
<organism evidence="3 4">
    <name type="scientific">Monodelphis domestica</name>
    <name type="common">Gray short-tailed opossum</name>
    <dbReference type="NCBI Taxonomy" id="13616"/>
    <lineage>
        <taxon>Eukaryota</taxon>
        <taxon>Metazoa</taxon>
        <taxon>Chordata</taxon>
        <taxon>Craniata</taxon>
        <taxon>Vertebrata</taxon>
        <taxon>Euteleostomi</taxon>
        <taxon>Mammalia</taxon>
        <taxon>Metatheria</taxon>
        <taxon>Didelphimorphia</taxon>
        <taxon>Didelphidae</taxon>
        <taxon>Monodelphis</taxon>
    </lineage>
</organism>
<dbReference type="InterPro" id="IPR005334">
    <property type="entry name" value="Tctex-1-like"/>
</dbReference>
<feature type="compositionally biased region" description="Basic and acidic residues" evidence="2">
    <location>
        <begin position="1"/>
        <end position="13"/>
    </location>
</feature>
<dbReference type="RefSeq" id="XP_007480320.1">
    <property type="nucleotide sequence ID" value="XM_007480258.3"/>
</dbReference>
<gene>
    <name evidence="3" type="primary">DYNLT4</name>
</gene>
<dbReference type="GO" id="GO:0005737">
    <property type="term" value="C:cytoplasm"/>
    <property type="evidence" value="ECO:0000318"/>
    <property type="project" value="GO_Central"/>
</dbReference>
<dbReference type="Bgee" id="ENSMODG00000045421">
    <property type="expression patterns" value="Expressed in lung and 9 other cell types or tissues"/>
</dbReference>
<dbReference type="CTD" id="343521"/>